<dbReference type="CDD" id="cd01398">
    <property type="entry name" value="RPI_A"/>
    <property type="match status" value="1"/>
</dbReference>
<dbReference type="GO" id="GO:0004751">
    <property type="term" value="F:ribose-5-phosphate isomerase activity"/>
    <property type="evidence" value="ECO:0007669"/>
    <property type="project" value="UniProtKB-UniRule"/>
</dbReference>
<feature type="binding site" evidence="3">
    <location>
        <begin position="99"/>
        <end position="102"/>
    </location>
    <ligand>
        <name>substrate</name>
    </ligand>
</feature>
<keyword evidence="2 3" id="KW-0413">Isomerase</keyword>
<protein>
    <recommendedName>
        <fullName evidence="3">Ribose-5-phosphate isomerase A</fullName>
        <ecNumber evidence="3">5.3.1.6</ecNumber>
    </recommendedName>
    <alternativeName>
        <fullName evidence="3">Phosphoriboisomerase A</fullName>
        <shortName evidence="3">PRI</shortName>
    </alternativeName>
</protein>
<dbReference type="InterPro" id="IPR020672">
    <property type="entry name" value="Ribose5P_isomerase_typA_subgr"/>
</dbReference>
<dbReference type="AlphaFoldDB" id="A0A841H3C1"/>
<comment type="pathway">
    <text evidence="3">Carbohydrate degradation; pentose phosphate pathway; D-ribose 5-phosphate from D-ribulose 5-phosphate (non-oxidative stage): step 1/1.</text>
</comment>
<comment type="catalytic activity">
    <reaction evidence="1 3">
        <text>aldehydo-D-ribose 5-phosphate = D-ribulose 5-phosphate</text>
        <dbReference type="Rhea" id="RHEA:14657"/>
        <dbReference type="ChEBI" id="CHEBI:58121"/>
        <dbReference type="ChEBI" id="CHEBI:58273"/>
        <dbReference type="EC" id="5.3.1.6"/>
    </reaction>
</comment>
<dbReference type="Gene3D" id="3.40.50.1360">
    <property type="match status" value="1"/>
</dbReference>
<evidence type="ECO:0000313" key="4">
    <source>
        <dbReference type="EMBL" id="MBB6072695.1"/>
    </source>
</evidence>
<dbReference type="InterPro" id="IPR050262">
    <property type="entry name" value="Ribose-5P_isomerase"/>
</dbReference>
<reference evidence="4 5" key="1">
    <citation type="submission" date="2020-08" db="EMBL/GenBank/DDBJ databases">
        <title>Genomic Encyclopedia of Type Strains, Phase IV (KMG-IV): sequencing the most valuable type-strain genomes for metagenomic binning, comparative biology and taxonomic classification.</title>
        <authorList>
            <person name="Goeker M."/>
        </authorList>
    </citation>
    <scope>NUCLEOTIDE SEQUENCE [LARGE SCALE GENOMIC DNA]</scope>
    <source>
        <strain evidence="4 5">DSM 29007</strain>
    </source>
</reference>
<comment type="subunit">
    <text evidence="3">Homodimer.</text>
</comment>
<evidence type="ECO:0000256" key="2">
    <source>
        <dbReference type="ARBA" id="ARBA00023235"/>
    </source>
</evidence>
<sequence length="233" mass="24664">MTDTEALKRRAAERAAEWIRDGMTVGLGTGSTVRHLLDVIAERRAAGEWAGIVGVPTSEDTTARARRLGIPLATLDERPRVDLTIDGADEVDPQLRLIKGLGAALLREKIVAAASAELVIVADDTKVVQRLGTRAPLPVEVDPFGAAIQVDFLRGLGAEPVLRERDGAPVVTDGGGRIYDCRFAGGIADPEALERALLMRPGILECGLFLGMATAVVIAGADGVSVRTREDAR</sequence>
<dbReference type="GO" id="GO:0009052">
    <property type="term" value="P:pentose-phosphate shunt, non-oxidative branch"/>
    <property type="evidence" value="ECO:0007669"/>
    <property type="project" value="UniProtKB-UniRule"/>
</dbReference>
<dbReference type="UniPathway" id="UPA00115">
    <property type="reaction ID" value="UER00412"/>
</dbReference>
<feature type="active site" description="Proton acceptor" evidence="3">
    <location>
        <position position="108"/>
    </location>
</feature>
<dbReference type="NCBIfam" id="TIGR00021">
    <property type="entry name" value="rpiA"/>
    <property type="match status" value="1"/>
</dbReference>
<evidence type="ECO:0000313" key="5">
    <source>
        <dbReference type="Proteomes" id="UP000582837"/>
    </source>
</evidence>
<dbReference type="FunFam" id="3.40.50.1360:FF:000001">
    <property type="entry name" value="Ribose-5-phosphate isomerase A"/>
    <property type="match status" value="1"/>
</dbReference>
<dbReference type="EC" id="5.3.1.6" evidence="3"/>
<comment type="similarity">
    <text evidence="3">Belongs to the ribose 5-phosphate isomerase family.</text>
</comment>
<comment type="function">
    <text evidence="3">Catalyzes the reversible conversion of ribose-5-phosphate to ribulose 5-phosphate.</text>
</comment>
<evidence type="ECO:0000256" key="1">
    <source>
        <dbReference type="ARBA" id="ARBA00001713"/>
    </source>
</evidence>
<gene>
    <name evidence="3" type="primary">rpiA</name>
    <name evidence="4" type="ORF">HNQ61_004358</name>
</gene>
<feature type="binding site" evidence="3">
    <location>
        <position position="126"/>
    </location>
    <ligand>
        <name>substrate</name>
    </ligand>
</feature>
<dbReference type="Proteomes" id="UP000582837">
    <property type="component" value="Unassembled WGS sequence"/>
</dbReference>
<keyword evidence="5" id="KW-1185">Reference proteome</keyword>
<dbReference type="SUPFAM" id="SSF100950">
    <property type="entry name" value="NagB/RpiA/CoA transferase-like"/>
    <property type="match status" value="1"/>
</dbReference>
<accession>A0A841H3C1</accession>
<feature type="binding site" evidence="3">
    <location>
        <begin position="86"/>
        <end position="89"/>
    </location>
    <ligand>
        <name>substrate</name>
    </ligand>
</feature>
<dbReference type="HAMAP" id="MF_00170">
    <property type="entry name" value="Rib_5P_isom_A"/>
    <property type="match status" value="1"/>
</dbReference>
<comment type="caution">
    <text evidence="4">The sequence shown here is derived from an EMBL/GenBank/DDBJ whole genome shotgun (WGS) entry which is preliminary data.</text>
</comment>
<feature type="binding site" evidence="3">
    <location>
        <begin position="29"/>
        <end position="32"/>
    </location>
    <ligand>
        <name>substrate</name>
    </ligand>
</feature>
<dbReference type="Gene3D" id="3.30.70.260">
    <property type="match status" value="1"/>
</dbReference>
<dbReference type="InterPro" id="IPR004788">
    <property type="entry name" value="Ribose5P_isomerase_type_A"/>
</dbReference>
<dbReference type="Pfam" id="PF06026">
    <property type="entry name" value="Rib_5-P_isom_A"/>
    <property type="match status" value="1"/>
</dbReference>
<dbReference type="PANTHER" id="PTHR43748">
    <property type="entry name" value="RIBOSE-5-PHOSPHATE ISOMERASE 3, CHLOROPLASTIC-RELATED"/>
    <property type="match status" value="1"/>
</dbReference>
<dbReference type="SUPFAM" id="SSF75445">
    <property type="entry name" value="D-ribose-5-phosphate isomerase (RpiA), lid domain"/>
    <property type="match status" value="1"/>
</dbReference>
<dbReference type="RefSeq" id="WP_170038830.1">
    <property type="nucleotide sequence ID" value="NZ_JABDTL010000002.1"/>
</dbReference>
<dbReference type="EMBL" id="JACHIA010000017">
    <property type="protein sequence ID" value="MBB6072695.1"/>
    <property type="molecule type" value="Genomic_DNA"/>
</dbReference>
<evidence type="ECO:0000256" key="3">
    <source>
        <dbReference type="HAMAP-Rule" id="MF_00170"/>
    </source>
</evidence>
<name>A0A841H3C1_9BACT</name>
<dbReference type="PANTHER" id="PTHR43748:SF3">
    <property type="entry name" value="RIBOSE-5-PHOSPHATE ISOMERASE 3, CHLOROPLASTIC-RELATED"/>
    <property type="match status" value="1"/>
</dbReference>
<organism evidence="4 5">
    <name type="scientific">Longimicrobium terrae</name>
    <dbReference type="NCBI Taxonomy" id="1639882"/>
    <lineage>
        <taxon>Bacteria</taxon>
        <taxon>Pseudomonadati</taxon>
        <taxon>Gemmatimonadota</taxon>
        <taxon>Longimicrobiia</taxon>
        <taxon>Longimicrobiales</taxon>
        <taxon>Longimicrobiaceae</taxon>
        <taxon>Longimicrobium</taxon>
    </lineage>
</organism>
<proteinExistence type="inferred from homology"/>
<dbReference type="InterPro" id="IPR037171">
    <property type="entry name" value="NagB/RpiA_transferase-like"/>
</dbReference>
<dbReference type="NCBIfam" id="NF001924">
    <property type="entry name" value="PRK00702.1"/>
    <property type="match status" value="1"/>
</dbReference>